<dbReference type="PANTHER" id="PTHR11106">
    <property type="entry name" value="GANGLIOSIDE INDUCED DIFFERENTIATION ASSOCIATED PROTEIN 2-RELATED"/>
    <property type="match status" value="1"/>
</dbReference>
<dbReference type="NCBIfam" id="NF001664">
    <property type="entry name" value="PRK00431.1-6"/>
    <property type="match status" value="1"/>
</dbReference>
<proteinExistence type="predicted"/>
<dbReference type="SUPFAM" id="SSF52949">
    <property type="entry name" value="Macro domain-like"/>
    <property type="match status" value="1"/>
</dbReference>
<reference evidence="2" key="1">
    <citation type="submission" date="2015-04" db="EMBL/GenBank/DDBJ databases">
        <authorList>
            <person name="Syromyatnikov M.Y."/>
            <person name="Popov V.N."/>
        </authorList>
    </citation>
    <scope>NUCLEOTIDE SEQUENCE</scope>
    <source>
        <strain evidence="2">MO-1</strain>
    </source>
</reference>
<organism evidence="2">
    <name type="scientific">Magnetococcus massalia (strain MO-1)</name>
    <dbReference type="NCBI Taxonomy" id="451514"/>
    <lineage>
        <taxon>Bacteria</taxon>
        <taxon>Pseudomonadati</taxon>
        <taxon>Pseudomonadota</taxon>
        <taxon>Magnetococcia</taxon>
        <taxon>Magnetococcales</taxon>
        <taxon>Magnetococcaceae</taxon>
        <taxon>Magnetococcus</taxon>
    </lineage>
</organism>
<dbReference type="InterPro" id="IPR043472">
    <property type="entry name" value="Macro_dom-like"/>
</dbReference>
<evidence type="ECO:0000313" key="2">
    <source>
        <dbReference type="EMBL" id="CRH08136.1"/>
    </source>
</evidence>
<evidence type="ECO:0000259" key="1">
    <source>
        <dbReference type="PROSITE" id="PS51154"/>
    </source>
</evidence>
<dbReference type="SMART" id="SM00506">
    <property type="entry name" value="A1pp"/>
    <property type="match status" value="1"/>
</dbReference>
<dbReference type="Pfam" id="PF01661">
    <property type="entry name" value="Macro"/>
    <property type="match status" value="1"/>
</dbReference>
<dbReference type="PANTHER" id="PTHR11106:SF27">
    <property type="entry name" value="MACRO DOMAIN-CONTAINING PROTEIN"/>
    <property type="match status" value="1"/>
</dbReference>
<dbReference type="AlphaFoldDB" id="A0A1S7LQS8"/>
<accession>A0A1S7LQS8</accession>
<dbReference type="PROSITE" id="PS51154">
    <property type="entry name" value="MACRO"/>
    <property type="match status" value="1"/>
</dbReference>
<feature type="domain" description="Macro" evidence="1">
    <location>
        <begin position="1"/>
        <end position="175"/>
    </location>
</feature>
<dbReference type="EMBL" id="LO017727">
    <property type="protein sequence ID" value="CRH08136.1"/>
    <property type="molecule type" value="Genomic_DNA"/>
</dbReference>
<name>A0A1S7LQS8_MAGMO</name>
<dbReference type="Gene3D" id="3.40.220.10">
    <property type="entry name" value="Leucine Aminopeptidase, subunit E, domain 1"/>
    <property type="match status" value="1"/>
</dbReference>
<dbReference type="InterPro" id="IPR002589">
    <property type="entry name" value="Macro_dom"/>
</dbReference>
<gene>
    <name evidence="2" type="ORF">MAGMO_4008</name>
</gene>
<protein>
    <recommendedName>
        <fullName evidence="1">Macro domain-containing protein</fullName>
    </recommendedName>
</protein>
<dbReference type="CDD" id="cd02908">
    <property type="entry name" value="Macro_OAADPr_deacetylase"/>
    <property type="match status" value="1"/>
</dbReference>
<sequence length="192" mass="20086">MAQLEVLQGDITTLPADVVVNAANSTLLGGSGVDGAIHRAGGPAILEACKKLRLTTLPDGLPTGEAVATTAGKMLAEWVIHTVGPVYDRDPDPAENLKACYSNAMALAEELGAQSIAFPAISTGVYGYPKHEAAKIAVATLLEQAPNCRSLQRILLVTFSTEDTEILQQALGEGETLSLFNHSIGRACRSDC</sequence>